<evidence type="ECO:0000313" key="3">
    <source>
        <dbReference type="EMBL" id="QPC44566.1"/>
    </source>
</evidence>
<evidence type="ECO:0000259" key="1">
    <source>
        <dbReference type="Pfam" id="PF00501"/>
    </source>
</evidence>
<dbReference type="InterPro" id="IPR025110">
    <property type="entry name" value="AMP-bd_C"/>
</dbReference>
<dbReference type="InterPro" id="IPR042099">
    <property type="entry name" value="ANL_N_sf"/>
</dbReference>
<dbReference type="Gene3D" id="3.40.50.12780">
    <property type="entry name" value="N-terminal domain of ligase-like"/>
    <property type="match status" value="1"/>
</dbReference>
<proteinExistence type="predicted"/>
<keyword evidence="4" id="KW-1185">Reference proteome</keyword>
<dbReference type="KEGG" id="kmn:HW532_18800"/>
<feature type="domain" description="AMP-binding enzyme C-terminal" evidence="2">
    <location>
        <begin position="405"/>
        <end position="478"/>
    </location>
</feature>
<dbReference type="Pfam" id="PF00501">
    <property type="entry name" value="AMP-binding"/>
    <property type="match status" value="1"/>
</dbReference>
<accession>A0A7S8HDD4</accession>
<dbReference type="SUPFAM" id="SSF56801">
    <property type="entry name" value="Acetyl-CoA synthetase-like"/>
    <property type="match status" value="1"/>
</dbReference>
<dbReference type="InterPro" id="IPR020845">
    <property type="entry name" value="AMP-binding_CS"/>
</dbReference>
<dbReference type="InterPro" id="IPR050237">
    <property type="entry name" value="ATP-dep_AMP-bd_enzyme"/>
</dbReference>
<dbReference type="InterPro" id="IPR000873">
    <property type="entry name" value="AMP-dep_synth/lig_dom"/>
</dbReference>
<dbReference type="Gene3D" id="3.30.300.30">
    <property type="match status" value="1"/>
</dbReference>
<evidence type="ECO:0000313" key="4">
    <source>
        <dbReference type="Proteomes" id="UP000593594"/>
    </source>
</evidence>
<dbReference type="AlphaFoldDB" id="A0A7S8HDD4"/>
<dbReference type="PROSITE" id="PS00455">
    <property type="entry name" value="AMP_BINDING"/>
    <property type="match status" value="1"/>
</dbReference>
<name>A0A7S8HDD4_9HYPH</name>
<dbReference type="EMBL" id="CP058214">
    <property type="protein sequence ID" value="QPC44566.1"/>
    <property type="molecule type" value="Genomic_DNA"/>
</dbReference>
<feature type="domain" description="AMP-dependent synthetase/ligase" evidence="1">
    <location>
        <begin position="12"/>
        <end position="355"/>
    </location>
</feature>
<dbReference type="PANTHER" id="PTHR43767">
    <property type="entry name" value="LONG-CHAIN-FATTY-ACID--COA LIGASE"/>
    <property type="match status" value="1"/>
</dbReference>
<dbReference type="Pfam" id="PF13193">
    <property type="entry name" value="AMP-binding_C"/>
    <property type="match status" value="1"/>
</dbReference>
<dbReference type="Proteomes" id="UP000593594">
    <property type="component" value="Chromosome"/>
</dbReference>
<dbReference type="PANTHER" id="PTHR43767:SF1">
    <property type="entry name" value="NONRIBOSOMAL PEPTIDE SYNTHASE PES1 (EUROFUNG)-RELATED"/>
    <property type="match status" value="1"/>
</dbReference>
<reference evidence="3 4" key="1">
    <citation type="submission" date="2020-06" db="EMBL/GenBank/DDBJ databases">
        <title>Genome sequence of 2 isolates from Red Sea Mangroves.</title>
        <authorList>
            <person name="Sefrji F."/>
            <person name="Michoud G."/>
            <person name="Merlino G."/>
            <person name="Daffonchio D."/>
        </authorList>
    </citation>
    <scope>NUCLEOTIDE SEQUENCE [LARGE SCALE GENOMIC DNA]</scope>
    <source>
        <strain evidence="3 4">R1DC25</strain>
    </source>
</reference>
<evidence type="ECO:0000259" key="2">
    <source>
        <dbReference type="Pfam" id="PF13193"/>
    </source>
</evidence>
<sequence length="504" mass="55078">MPGSQDFISLFNDRAATDPDRVFARYGGNAITFADLDRASARFAAMLARLGVERGDRVAVMMRNGTTSLALIFAILRAGHVWVPVNAALKGEGLRHVLDHCDPALIVADEEFLDRIAECGARARAPVTVCPDGDDLEEAGGVAGPVPAADDPAAIMYTSGTTGPAKGVIVTHRMLRLAAEAVALSSAPRPGDIYFLWEPFYHIGGAQTLILPLVRDISLSMVDRFSATRFWQEVREAGATHIHYLGGVIQILLKQPPSPRDRDHPVRIAWGGGCAADAWRAFEERFGVEIREGYGMTEASSLTSFNDTGVVGSIGRPVPWFEVRLLDDDGREVKDGRGEIVVTTSLPGAIFPGYFRNPDATARALRPEGFRTGDMGSRDVEGNLYFHGRKGDSVRCKGENVSAYEVEHVVGLHPDVEDSAMIGVAADVGEQDIKLFVQLKPGATEDPGALSAWLAERLAPFQQPRYIAFVDEFERTPSKRIMKHRLSPSREECWDRLAERESIR</sequence>
<protein>
    <submittedName>
        <fullName evidence="3">AMP-binding protein</fullName>
    </submittedName>
</protein>
<dbReference type="RefSeq" id="WP_213161938.1">
    <property type="nucleotide sequence ID" value="NZ_CP058214.1"/>
</dbReference>
<dbReference type="GO" id="GO:0016878">
    <property type="term" value="F:acid-thiol ligase activity"/>
    <property type="evidence" value="ECO:0007669"/>
    <property type="project" value="UniProtKB-ARBA"/>
</dbReference>
<dbReference type="InterPro" id="IPR045851">
    <property type="entry name" value="AMP-bd_C_sf"/>
</dbReference>
<organism evidence="3 4">
    <name type="scientific">Kaustia mangrovi</name>
    <dbReference type="NCBI Taxonomy" id="2593653"/>
    <lineage>
        <taxon>Bacteria</taxon>
        <taxon>Pseudomonadati</taxon>
        <taxon>Pseudomonadota</taxon>
        <taxon>Alphaproteobacteria</taxon>
        <taxon>Hyphomicrobiales</taxon>
        <taxon>Parvibaculaceae</taxon>
        <taxon>Kaustia</taxon>
    </lineage>
</organism>
<gene>
    <name evidence="3" type="ORF">HW532_18800</name>
</gene>